<dbReference type="PANTHER" id="PTHR42648:SF32">
    <property type="entry name" value="RIBONUCLEASE H-LIKE DOMAIN, GAG-PRE-INTEGRASE DOMAIN PROTEIN-RELATED"/>
    <property type="match status" value="1"/>
</dbReference>
<evidence type="ECO:0000313" key="5">
    <source>
        <dbReference type="EMBL" id="GJU06781.1"/>
    </source>
</evidence>
<keyword evidence="1" id="KW-0863">Zinc-finger</keyword>
<reference evidence="5" key="1">
    <citation type="journal article" date="2022" name="Int. J. Mol. Sci.">
        <title>Draft Genome of Tanacetum Coccineum: Genomic Comparison of Closely Related Tanacetum-Family Plants.</title>
        <authorList>
            <person name="Yamashiro T."/>
            <person name="Shiraishi A."/>
            <person name="Nakayama K."/>
            <person name="Satake H."/>
        </authorList>
    </citation>
    <scope>NUCLEOTIDE SEQUENCE</scope>
</reference>
<dbReference type="Gene3D" id="3.30.420.10">
    <property type="entry name" value="Ribonuclease H-like superfamily/Ribonuclease H"/>
    <property type="match status" value="1"/>
</dbReference>
<dbReference type="PROSITE" id="PS50158">
    <property type="entry name" value="ZF_CCHC"/>
    <property type="match status" value="1"/>
</dbReference>
<organism evidence="5 6">
    <name type="scientific">Tanacetum coccineum</name>
    <dbReference type="NCBI Taxonomy" id="301880"/>
    <lineage>
        <taxon>Eukaryota</taxon>
        <taxon>Viridiplantae</taxon>
        <taxon>Streptophyta</taxon>
        <taxon>Embryophyta</taxon>
        <taxon>Tracheophyta</taxon>
        <taxon>Spermatophyta</taxon>
        <taxon>Magnoliopsida</taxon>
        <taxon>eudicotyledons</taxon>
        <taxon>Gunneridae</taxon>
        <taxon>Pentapetalae</taxon>
        <taxon>asterids</taxon>
        <taxon>campanulids</taxon>
        <taxon>Asterales</taxon>
        <taxon>Asteraceae</taxon>
        <taxon>Asteroideae</taxon>
        <taxon>Anthemideae</taxon>
        <taxon>Anthemidinae</taxon>
        <taxon>Tanacetum</taxon>
    </lineage>
</organism>
<dbReference type="PANTHER" id="PTHR42648">
    <property type="entry name" value="TRANSPOSASE, PUTATIVE-RELATED"/>
    <property type="match status" value="1"/>
</dbReference>
<dbReference type="InterPro" id="IPR036875">
    <property type="entry name" value="Znf_CCHC_sf"/>
</dbReference>
<dbReference type="SUPFAM" id="SSF53098">
    <property type="entry name" value="Ribonuclease H-like"/>
    <property type="match status" value="1"/>
</dbReference>
<keyword evidence="1" id="KW-0862">Zinc</keyword>
<dbReference type="InterPro" id="IPR039537">
    <property type="entry name" value="Retrotran_Ty1/copia-like"/>
</dbReference>
<keyword evidence="2" id="KW-0175">Coiled coil</keyword>
<feature type="compositionally biased region" description="Basic and acidic residues" evidence="3">
    <location>
        <begin position="1087"/>
        <end position="1106"/>
    </location>
</feature>
<accession>A0ABQ5J394</accession>
<comment type="caution">
    <text evidence="5">The sequence shown here is derived from an EMBL/GenBank/DDBJ whole genome shotgun (WGS) entry which is preliminary data.</text>
</comment>
<evidence type="ECO:0000256" key="1">
    <source>
        <dbReference type="PROSITE-ProRule" id="PRU00047"/>
    </source>
</evidence>
<feature type="compositionally biased region" description="Low complexity" evidence="3">
    <location>
        <begin position="624"/>
        <end position="639"/>
    </location>
</feature>
<keyword evidence="6" id="KW-1185">Reference proteome</keyword>
<protein>
    <submittedName>
        <fullName evidence="5">Ribonuclease H-like domain-containing protein</fullName>
    </submittedName>
</protein>
<dbReference type="Pfam" id="PF00098">
    <property type="entry name" value="zf-CCHC"/>
    <property type="match status" value="1"/>
</dbReference>
<feature type="domain" description="CCHC-type" evidence="4">
    <location>
        <begin position="308"/>
        <end position="323"/>
    </location>
</feature>
<evidence type="ECO:0000256" key="3">
    <source>
        <dbReference type="SAM" id="MobiDB-lite"/>
    </source>
</evidence>
<proteinExistence type="predicted"/>
<feature type="region of interest" description="Disordered" evidence="3">
    <location>
        <begin position="817"/>
        <end position="841"/>
    </location>
</feature>
<feature type="region of interest" description="Disordered" evidence="3">
    <location>
        <begin position="606"/>
        <end position="693"/>
    </location>
</feature>
<dbReference type="SMART" id="SM00343">
    <property type="entry name" value="ZnF_C2HC"/>
    <property type="match status" value="2"/>
</dbReference>
<feature type="compositionally biased region" description="Basic and acidic residues" evidence="3">
    <location>
        <begin position="1128"/>
        <end position="1137"/>
    </location>
</feature>
<dbReference type="Gene3D" id="4.10.60.10">
    <property type="entry name" value="Zinc finger, CCHC-type"/>
    <property type="match status" value="1"/>
</dbReference>
<sequence>MWVCGLTLTLYEIYGKSISWSNDGSSWCYSIPTDWLVTKCVDCLFGLPCPILFVLAASVVRFSLVCAASVDRYRTTHIIGSDNDSDDASVHSEPTIPQQQRNIQPQIITTVSNNNAKFPYLKKDEGNQRQELPCFSLHVADFHYMDDARDIWNAVKARFGGNAESKKMRKSMLKQEFSKFRISEAEGLHKGALPSSWSQVALTLKTKGGLELLSFDDLYYKLKTLEVDIKGYSTFSSSQSAGPSHSAFVSTTSASKKMSYLDSPCYSSSTYTAPSNSKTGSHRSAKKAGRKIDFDKKESARFNKKKVRCYKCLQRGHFARECRAKGGNDKQRYSSFKIQEIGKKEEDSKALITVDTLVDWTDHDGQSNGVIASKEFGMIAGCDTEDAIEEGAAKIYNLITGANTKEVSTAGDAGEFALMGVTSEVHNCPFGCDNKYNELQKQYNELNAQNSEYFIQVQAYKNSLKTLEKQKRVLQKNQLTLEDKIRVLSIELENTTNLLKHSERINAIAETAKKDLQTKLDNHLVQTEKWRTSSKNLFRLVDSSMSVRTKVGLGFNNYIGENELGWDDSSFSVFTTNSEEVEGRPHFNRFAKLIYVNAVPPPLSGDYTPLSDHTDLDESQMSYGTKSSTSGDSNSVSNDFVSCDNSDKSSEVNSNDFASSDSSIKTSEPKSNDSTSCASTSSISTSESEAEIESFAGTPIQEPIIVQDLPSFSCNNSDKNENTSRTSCNKNGYFNKKAGHFRKNNSSTSKSCFVCGSYLHLIKDCNYYETQYANDFDGVGYPQREPIWDNATRVTQSNHFVPQTVLLRSGKVSIPAARPNQVSTGRPKPVSTGRPKPVSTAVREMSWEDGVVIRRSDVGENPYSDAEDEGIFDMVVLKYMDSNMERLDDFPNSRISRSPKGNLACLMAKALVDESVQWHRRMGHVNYKNMNRLVKEFKNAHIIELCGSKGIKRDYSNARTPQQNGVAERKNRTLIEAARTMLADSKLPTMFWTEAVRTAFSHFKPFGCHVTILNTSDHLGKFDGKADEGYIVGYSASNRAYRVYNVHNKRVEETMNLRYLEEKPNVQDSECDEQVIIIPSYPSHNLQEAEPKDTSSDEGDDSSHDSAEEIFQQELARLKGQVKRATSDVKDAEELQQKARTKTVPPGSIPVPTGSIKIPSGGTTISPGNVSVPTGGVPVPTGSPTDSFFDNEPATRFPSPSDLGNNEPSLGIFSSSSYDDEFGADLNNLASTVERGKTRSKMKPRTVAQALEDPSWVDAMQEEMQSMIGSLMYLTASRPDIMFAVSACSRNQVTPTTSNLEAVKKIFKYLKGQPKLGLW</sequence>
<dbReference type="InterPro" id="IPR012337">
    <property type="entry name" value="RNaseH-like_sf"/>
</dbReference>
<feature type="compositionally biased region" description="Polar residues" evidence="3">
    <location>
        <begin position="651"/>
        <end position="666"/>
    </location>
</feature>
<evidence type="ECO:0000256" key="2">
    <source>
        <dbReference type="SAM" id="Coils"/>
    </source>
</evidence>
<feature type="region of interest" description="Disordered" evidence="3">
    <location>
        <begin position="270"/>
        <end position="290"/>
    </location>
</feature>
<feature type="compositionally biased region" description="Polar residues" evidence="3">
    <location>
        <begin position="270"/>
        <end position="279"/>
    </location>
</feature>
<dbReference type="Proteomes" id="UP001151760">
    <property type="component" value="Unassembled WGS sequence"/>
</dbReference>
<feature type="compositionally biased region" description="Low complexity" evidence="3">
    <location>
        <begin position="674"/>
        <end position="687"/>
    </location>
</feature>
<gene>
    <name evidence="5" type="ORF">Tco_1123211</name>
</gene>
<feature type="compositionally biased region" description="Basic residues" evidence="3">
    <location>
        <begin position="280"/>
        <end position="289"/>
    </location>
</feature>
<evidence type="ECO:0000259" key="4">
    <source>
        <dbReference type="PROSITE" id="PS50158"/>
    </source>
</evidence>
<name>A0ABQ5J394_9ASTR</name>
<feature type="coiled-coil region" evidence="2">
    <location>
        <begin position="436"/>
        <end position="484"/>
    </location>
</feature>
<feature type="region of interest" description="Disordered" evidence="3">
    <location>
        <begin position="1128"/>
        <end position="1170"/>
    </location>
</feature>
<keyword evidence="1" id="KW-0479">Metal-binding</keyword>
<evidence type="ECO:0000313" key="6">
    <source>
        <dbReference type="Proteomes" id="UP001151760"/>
    </source>
</evidence>
<reference evidence="5" key="2">
    <citation type="submission" date="2022-01" db="EMBL/GenBank/DDBJ databases">
        <authorList>
            <person name="Yamashiro T."/>
            <person name="Shiraishi A."/>
            <person name="Satake H."/>
            <person name="Nakayama K."/>
        </authorList>
    </citation>
    <scope>NUCLEOTIDE SEQUENCE</scope>
</reference>
<feature type="region of interest" description="Disordered" evidence="3">
    <location>
        <begin position="1080"/>
        <end position="1106"/>
    </location>
</feature>
<dbReference type="Pfam" id="PF25597">
    <property type="entry name" value="SH3_retrovirus"/>
    <property type="match status" value="1"/>
</dbReference>
<dbReference type="SUPFAM" id="SSF57756">
    <property type="entry name" value="Retrovirus zinc finger-like domains"/>
    <property type="match status" value="1"/>
</dbReference>
<dbReference type="EMBL" id="BQNB010021474">
    <property type="protein sequence ID" value="GJU06781.1"/>
    <property type="molecule type" value="Genomic_DNA"/>
</dbReference>
<dbReference type="InterPro" id="IPR036397">
    <property type="entry name" value="RNaseH_sf"/>
</dbReference>
<dbReference type="InterPro" id="IPR001878">
    <property type="entry name" value="Znf_CCHC"/>
</dbReference>
<dbReference type="InterPro" id="IPR057670">
    <property type="entry name" value="SH3_retrovirus"/>
</dbReference>